<keyword evidence="3" id="KW-0677">Repeat</keyword>
<evidence type="ECO:0000256" key="4">
    <source>
        <dbReference type="ARBA" id="ARBA00023157"/>
    </source>
</evidence>
<evidence type="ECO:0000313" key="8">
    <source>
        <dbReference type="Proteomes" id="UP000321353"/>
    </source>
</evidence>
<proteinExistence type="predicted"/>
<dbReference type="Pfam" id="PF17963">
    <property type="entry name" value="Big_9"/>
    <property type="match status" value="1"/>
</dbReference>
<dbReference type="InterPro" id="IPR006558">
    <property type="entry name" value="LamG-like"/>
</dbReference>
<organism evidence="7 8">
    <name type="scientific">Stieleria maiorica</name>
    <dbReference type="NCBI Taxonomy" id="2795974"/>
    <lineage>
        <taxon>Bacteria</taxon>
        <taxon>Pseudomonadati</taxon>
        <taxon>Planctomycetota</taxon>
        <taxon>Planctomycetia</taxon>
        <taxon>Pirellulales</taxon>
        <taxon>Pirellulaceae</taxon>
        <taxon>Stieleria</taxon>
    </lineage>
</organism>
<evidence type="ECO:0000259" key="6">
    <source>
        <dbReference type="PROSITE" id="PS50268"/>
    </source>
</evidence>
<dbReference type="SUPFAM" id="SSF49899">
    <property type="entry name" value="Concanavalin A-like lectins/glucanases"/>
    <property type="match status" value="1"/>
</dbReference>
<dbReference type="InterPro" id="IPR018247">
    <property type="entry name" value="EF_Hand_1_Ca_BS"/>
</dbReference>
<dbReference type="InterPro" id="IPR013320">
    <property type="entry name" value="ConA-like_dom_sf"/>
</dbReference>
<dbReference type="GO" id="GO:0000272">
    <property type="term" value="P:polysaccharide catabolic process"/>
    <property type="evidence" value="ECO:0007669"/>
    <property type="project" value="InterPro"/>
</dbReference>
<dbReference type="CDD" id="cd11304">
    <property type="entry name" value="Cadherin_repeat"/>
    <property type="match status" value="1"/>
</dbReference>
<dbReference type="Pfam" id="PF13229">
    <property type="entry name" value="Beta_helix"/>
    <property type="match status" value="4"/>
</dbReference>
<dbReference type="InterPro" id="IPR015919">
    <property type="entry name" value="Cadherin-like_sf"/>
</dbReference>
<sequence>MLDRNNTNPGNYAIEFTGGDNITLRNLEVTGGYYGIYSGRSSSYSNRLESVSVHRNASEGIHFDRNNSFEIQQSVISDNGGNGVYVVDGGISLVGNRIFKNGQHGIYLATNGAVVRDNVVGANRNAGMVIGSYGSSSFWVENLVEGNRVTGNLGDGIVAHYLTLVTGNSVSGHHQTANASAGIKLDNGATARNNEVFDNEIGIHTTDSASLVEGNRIYSNDYAGIYSDGSRVRSNVVYDCYIGIYPHASSTVTGNTIYDSYLSIYAYQATNSVVDGNTVYAPDGFGFYQRQAQNITLTNNILASSRGIYFRSDAQVGLNHDYNLFYGFDGGPIAGWQGYGYFDSLVDYSLEIGQDRNSNEGDPRFVDPDGQDGILGWDASDVGDAISIDDGDVGFSTTGTWEVYSGHTGGDQLRATEAGTATWTFTDLEPGYYKVLRNYRNLDGIYNPLSVYTLGDPVAGSVSSAMTTFVARQTISDEWLANVEVFSGTLEVTLEYTQNYAIADTITIQRMVGDGGADDNFHVFPGSPAIDSGRLESLYDQEPLPHGGRRNLGAYGNTPEATQSPSEVVQVLSPNGLEKLEIGNTVEVSWRYDGVPFVGNRSDDYSAAIVSSSPVGYWRLSEGSDTSVAADVTGSHPGNFVGSVARQQPDAFGDNAAIGLDGSGYIDVADHAAFDSDQLTFEAWVEIGDLDSGNQTVLSKGDHRIYRQGDLLRAYVSNTGSSLDVYRTLPASGGWIHVAATYDGSVLRLYIDGEYVHGRTLNGDLRDNTYPLRVGANRNGNERWTDGVDEVAFYDRALSADEIAAHYAASLSKSPVRVELVEESTGSTVAMLGEGQLGRSLDWTIPDTVVADTEYRLRVTNELGTQASDLSDQSFVIGNGGTSFYVNLAGDADLTDNQYTTAAGDNRASGKRPDQPLSSIKAVLDRYDLEPGDTIYVDTGTYQLATNIAISGNDSGVTIQGPTDADKVAILDRANTDLTSTVFELLGADGVTIKDFDITGAYQGVSIPNGQSSDQVSLINNHIYSNQYIGIFLGNRSTNSMIRGNRIHDTGTYGIYGRHLGHQVVENEVYANTNGIYFEQGGRIAENVVYGNLDKGIRINGTAGSPGVVERNIVYQNAKYGVESLGVDKIIANEVFDHPDSSSGISLEQGEAYDNVVYGNYYGIYFERGRVEHNRVFNNYVGINAVSGTVDQTKINANQIYSNSTAIWVRGPLSVNTGDADVTNNLVYANTNTGVYFLNARNSRFVNNTVYHPVGTAVAFARESSNFEVVNNIIIVEAGTGLSLSSDVSNYAIDYNLYHVQAGASLGAFNGAHSTLADWQTATGQEGNSIIGDPEFVDIDGADNLLGVSETGVDGGVDDNFFRLSGSLAIDRGDSWSAPREDITGNLRSNDPGVANGGSNDYARIDLVADPPVVSGTPQTWRSDRASWTLTLPFAFPFYGTSYTTVQVSSDGFLHFAGSDPRYGAPSEGVFYRNRRIAVLWDDFTTATEDKDIYVDESQSGRITIRWDATSRATGSDVSFSVTLHETGNVRFDYLSGDLASLNALVGVSAGDGRNYQTFDLSELGGGGLPEPMEIGLSPGFVDIGAYEFRGDSRDATAPQIIGSSPLEVDTQSLVVDPMGSLTLQLSEPINEIDANSAAAYELVFFGVDGSFGTTDDQTILVNPNYESGSSELTLSFEEILTPGEYRLSVLGSATVHDLAGNRLDGAGAGQAGTDYVRDFSVLQNNKPIADDIQVTTDEDTSVRLTLTGDDGDTLVDQSLSFILVSLPETGELSISETGNAILATELPLTLTSPVLHFRPDEHFNGRVSFQVQVFDGYGSVPNAGNTSEPGVVTVDVVAVPDPPDADDLLLSIPENLVASEIASIPFSDPDLADLIPDTHVFRILSGNDDNSFSIDQNGTLSVTTGHQLDFESTSFRQLTVEVADASGLADISTVRVQILNLIEPEVEDVLINGGSAFRSNIDEVTVRFNQLVELDLSQGDAFQLRNTDTNQTVETIAAVSSVENKTVVDLTFLPGDSVDADGSLADGRYELVVNAQRVSLGSFLLDGNGDGSVGDNYVFGATEADSFFRFFGDSDGDGDVDGQDYGRFGLTFLKSEGDPDFNPAMDFDGDGDVDGQDYGQFGLRFLRSI</sequence>
<dbReference type="InterPro" id="IPR006626">
    <property type="entry name" value="PbH1"/>
</dbReference>
<dbReference type="GO" id="GO:0007156">
    <property type="term" value="P:homophilic cell adhesion via plasma membrane adhesion molecules"/>
    <property type="evidence" value="ECO:0007669"/>
    <property type="project" value="InterPro"/>
</dbReference>
<dbReference type="InterPro" id="IPR012334">
    <property type="entry name" value="Pectin_lyas_fold"/>
</dbReference>
<dbReference type="GO" id="GO:0016020">
    <property type="term" value="C:membrane"/>
    <property type="evidence" value="ECO:0007669"/>
    <property type="project" value="InterPro"/>
</dbReference>
<evidence type="ECO:0000256" key="2">
    <source>
        <dbReference type="ARBA" id="ARBA00022729"/>
    </source>
</evidence>
<dbReference type="GO" id="GO:0005509">
    <property type="term" value="F:calcium ion binding"/>
    <property type="evidence" value="ECO:0007669"/>
    <property type="project" value="InterPro"/>
</dbReference>
<feature type="domain" description="Cadherin" evidence="6">
    <location>
        <begin position="1845"/>
        <end position="1947"/>
    </location>
</feature>
<dbReference type="SUPFAM" id="SSF49313">
    <property type="entry name" value="Cadherin-like"/>
    <property type="match status" value="1"/>
</dbReference>
<keyword evidence="8" id="KW-1185">Reference proteome</keyword>
<accession>A0A5B9M543</accession>
<keyword evidence="2" id="KW-0732">Signal</keyword>
<dbReference type="PROSITE" id="PS00018">
    <property type="entry name" value="EF_HAND_1"/>
    <property type="match status" value="2"/>
</dbReference>
<dbReference type="Proteomes" id="UP000321353">
    <property type="component" value="Chromosome"/>
</dbReference>
<dbReference type="Pfam" id="PF13385">
    <property type="entry name" value="Laminin_G_3"/>
    <property type="match status" value="1"/>
</dbReference>
<evidence type="ECO:0000256" key="3">
    <source>
        <dbReference type="ARBA" id="ARBA00022737"/>
    </source>
</evidence>
<dbReference type="PANTHER" id="PTHR22990">
    <property type="entry name" value="F-BOX ONLY PROTEIN"/>
    <property type="match status" value="1"/>
</dbReference>
<dbReference type="Gene3D" id="2.60.40.60">
    <property type="entry name" value="Cadherins"/>
    <property type="match status" value="1"/>
</dbReference>
<dbReference type="SMART" id="SM00560">
    <property type="entry name" value="LamGL"/>
    <property type="match status" value="1"/>
</dbReference>
<dbReference type="InterPro" id="IPR011050">
    <property type="entry name" value="Pectin_lyase_fold/virulence"/>
</dbReference>
<dbReference type="EMBL" id="CP036264">
    <property type="protein sequence ID" value="QEF96132.1"/>
    <property type="molecule type" value="Genomic_DNA"/>
</dbReference>
<gene>
    <name evidence="7" type="ORF">Mal15_01580</name>
</gene>
<dbReference type="SMART" id="SM00710">
    <property type="entry name" value="PbH1"/>
    <property type="match status" value="21"/>
</dbReference>
<dbReference type="InterPro" id="IPR039448">
    <property type="entry name" value="Beta_helix"/>
</dbReference>
<reference evidence="7 8" key="1">
    <citation type="submission" date="2019-02" db="EMBL/GenBank/DDBJ databases">
        <title>Planctomycetal bacteria perform biofilm scaping via a novel small molecule.</title>
        <authorList>
            <person name="Jeske O."/>
            <person name="Boedeker C."/>
            <person name="Wiegand S."/>
            <person name="Breitling P."/>
            <person name="Kallscheuer N."/>
            <person name="Jogler M."/>
            <person name="Rohde M."/>
            <person name="Petersen J."/>
            <person name="Medema M.H."/>
            <person name="Surup F."/>
            <person name="Jogler C."/>
        </authorList>
    </citation>
    <scope>NUCLEOTIDE SEQUENCE [LARGE SCALE GENOMIC DNA]</scope>
    <source>
        <strain evidence="7 8">Mal15</strain>
    </source>
</reference>
<dbReference type="PROSITE" id="PS50268">
    <property type="entry name" value="CADHERIN_2"/>
    <property type="match status" value="1"/>
</dbReference>
<dbReference type="Gene3D" id="1.10.1330.10">
    <property type="entry name" value="Dockerin domain"/>
    <property type="match status" value="1"/>
</dbReference>
<name>A0A5B9M543_9BACT</name>
<evidence type="ECO:0000256" key="1">
    <source>
        <dbReference type="ARBA" id="ARBA00016512"/>
    </source>
</evidence>
<dbReference type="KEGG" id="smam:Mal15_01580"/>
<dbReference type="RefSeq" id="WP_233903211.1">
    <property type="nucleotide sequence ID" value="NZ_CP036264.1"/>
</dbReference>
<dbReference type="Pfam" id="PF00028">
    <property type="entry name" value="Cadherin"/>
    <property type="match status" value="1"/>
</dbReference>
<dbReference type="InterPro" id="IPR051550">
    <property type="entry name" value="SCF-Subunits/Alg-Epimerases"/>
</dbReference>
<dbReference type="PANTHER" id="PTHR22990:SF15">
    <property type="entry name" value="F-BOX ONLY PROTEIN 10"/>
    <property type="match status" value="1"/>
</dbReference>
<feature type="region of interest" description="Disordered" evidence="5">
    <location>
        <begin position="543"/>
        <end position="564"/>
    </location>
</feature>
<keyword evidence="4" id="KW-1015">Disulfide bond</keyword>
<protein>
    <recommendedName>
        <fullName evidence="1">Probable pectate lyase C</fullName>
    </recommendedName>
</protein>
<dbReference type="InterPro" id="IPR036439">
    <property type="entry name" value="Dockerin_dom_sf"/>
</dbReference>
<dbReference type="Gene3D" id="2.60.120.200">
    <property type="match status" value="1"/>
</dbReference>
<evidence type="ECO:0000256" key="5">
    <source>
        <dbReference type="SAM" id="MobiDB-lite"/>
    </source>
</evidence>
<evidence type="ECO:0000313" key="7">
    <source>
        <dbReference type="EMBL" id="QEF96132.1"/>
    </source>
</evidence>
<dbReference type="Gene3D" id="2.160.20.10">
    <property type="entry name" value="Single-stranded right-handed beta-helix, Pectin lyase-like"/>
    <property type="match status" value="4"/>
</dbReference>
<dbReference type="SUPFAM" id="SSF51126">
    <property type="entry name" value="Pectin lyase-like"/>
    <property type="match status" value="4"/>
</dbReference>
<dbReference type="InterPro" id="IPR002126">
    <property type="entry name" value="Cadherin-like_dom"/>
</dbReference>